<accession>A0A8T3BJ08</accession>
<sequence length="75" mass="8538">MNFELSNMVEYSQTIEVSRRQQKVKEAPGNVDSSLKLEAVKFELQELKSYMSILGKEAAVEVQQQRLSLIPLVPI</sequence>
<evidence type="ECO:0000313" key="2">
    <source>
        <dbReference type="Proteomes" id="UP000829196"/>
    </source>
</evidence>
<dbReference type="SMR" id="A0A8T3BJ08"/>
<keyword evidence="2" id="KW-1185">Reference proteome</keyword>
<reference evidence="1" key="1">
    <citation type="journal article" date="2022" name="Front. Genet.">
        <title>Chromosome-Scale Assembly of the Dendrobium nobile Genome Provides Insights Into the Molecular Mechanism of the Biosynthesis of the Medicinal Active Ingredient of Dendrobium.</title>
        <authorList>
            <person name="Xu Q."/>
            <person name="Niu S.-C."/>
            <person name="Li K.-L."/>
            <person name="Zheng P.-J."/>
            <person name="Zhang X.-J."/>
            <person name="Jia Y."/>
            <person name="Liu Y."/>
            <person name="Niu Y.-X."/>
            <person name="Yu L.-H."/>
            <person name="Chen D.-F."/>
            <person name="Zhang G.-Q."/>
        </authorList>
    </citation>
    <scope>NUCLEOTIDE SEQUENCE</scope>
    <source>
        <tissue evidence="1">Leaf</tissue>
    </source>
</reference>
<protein>
    <submittedName>
        <fullName evidence="1">Uncharacterized protein</fullName>
    </submittedName>
</protein>
<dbReference type="Proteomes" id="UP000829196">
    <property type="component" value="Unassembled WGS sequence"/>
</dbReference>
<dbReference type="EMBL" id="JAGYWB010000009">
    <property type="protein sequence ID" value="KAI0512384.1"/>
    <property type="molecule type" value="Genomic_DNA"/>
</dbReference>
<dbReference type="AlphaFoldDB" id="A0A8T3BJ08"/>
<proteinExistence type="predicted"/>
<organism evidence="1 2">
    <name type="scientific">Dendrobium nobile</name>
    <name type="common">Orchid</name>
    <dbReference type="NCBI Taxonomy" id="94219"/>
    <lineage>
        <taxon>Eukaryota</taxon>
        <taxon>Viridiplantae</taxon>
        <taxon>Streptophyta</taxon>
        <taxon>Embryophyta</taxon>
        <taxon>Tracheophyta</taxon>
        <taxon>Spermatophyta</taxon>
        <taxon>Magnoliopsida</taxon>
        <taxon>Liliopsida</taxon>
        <taxon>Asparagales</taxon>
        <taxon>Orchidaceae</taxon>
        <taxon>Epidendroideae</taxon>
        <taxon>Malaxideae</taxon>
        <taxon>Dendrobiinae</taxon>
        <taxon>Dendrobium</taxon>
    </lineage>
</organism>
<gene>
    <name evidence="1" type="ORF">KFK09_013023</name>
</gene>
<name>A0A8T3BJ08_DENNO</name>
<comment type="caution">
    <text evidence="1">The sequence shown here is derived from an EMBL/GenBank/DDBJ whole genome shotgun (WGS) entry which is preliminary data.</text>
</comment>
<evidence type="ECO:0000313" key="1">
    <source>
        <dbReference type="EMBL" id="KAI0512384.1"/>
    </source>
</evidence>